<dbReference type="FunFam" id="4.10.60.10:FF:000012">
    <property type="entry name" value="Cellular nucleic acid-binding protein"/>
    <property type="match status" value="1"/>
</dbReference>
<dbReference type="PANTHER" id="PTHR23002">
    <property type="entry name" value="ZINC FINGER CCHC DOMAIN CONTAINING PROTEIN"/>
    <property type="match status" value="1"/>
</dbReference>
<evidence type="ECO:0000256" key="1">
    <source>
        <dbReference type="PROSITE-ProRule" id="PRU00047"/>
    </source>
</evidence>
<keyword evidence="3" id="KW-0812">Transmembrane</keyword>
<gene>
    <name evidence="5" type="ORF">HYFRA_00000291</name>
</gene>
<proteinExistence type="predicted"/>
<dbReference type="EMBL" id="CAJVRL010000081">
    <property type="protein sequence ID" value="CAG8957949.1"/>
    <property type="molecule type" value="Genomic_DNA"/>
</dbReference>
<evidence type="ECO:0000256" key="2">
    <source>
        <dbReference type="SAM" id="MobiDB-lite"/>
    </source>
</evidence>
<feature type="region of interest" description="Disordered" evidence="2">
    <location>
        <begin position="337"/>
        <end position="365"/>
    </location>
</feature>
<dbReference type="InterPro" id="IPR001878">
    <property type="entry name" value="Znf_CCHC"/>
</dbReference>
<feature type="domain" description="CCHC-type" evidence="4">
    <location>
        <begin position="625"/>
        <end position="638"/>
    </location>
</feature>
<dbReference type="Proteomes" id="UP000696280">
    <property type="component" value="Unassembled WGS sequence"/>
</dbReference>
<keyword evidence="1" id="KW-0863">Zinc-finger</keyword>
<feature type="domain" description="CCHC-type" evidence="4">
    <location>
        <begin position="695"/>
        <end position="710"/>
    </location>
</feature>
<evidence type="ECO:0000313" key="5">
    <source>
        <dbReference type="EMBL" id="CAG8957949.1"/>
    </source>
</evidence>
<feature type="transmembrane region" description="Helical" evidence="3">
    <location>
        <begin position="507"/>
        <end position="529"/>
    </location>
</feature>
<dbReference type="Pfam" id="PF00098">
    <property type="entry name" value="zf-CCHC"/>
    <property type="match status" value="6"/>
</dbReference>
<dbReference type="OrthoDB" id="5417811at2759"/>
<feature type="compositionally biased region" description="Polar residues" evidence="2">
    <location>
        <begin position="18"/>
        <end position="57"/>
    </location>
</feature>
<keyword evidence="1" id="KW-0479">Metal-binding</keyword>
<dbReference type="SMART" id="SM00343">
    <property type="entry name" value="ZnF_C2HC"/>
    <property type="match status" value="7"/>
</dbReference>
<feature type="transmembrane region" description="Helical" evidence="3">
    <location>
        <begin position="235"/>
        <end position="258"/>
    </location>
</feature>
<evidence type="ECO:0000256" key="3">
    <source>
        <dbReference type="SAM" id="Phobius"/>
    </source>
</evidence>
<organism evidence="5 6">
    <name type="scientific">Hymenoscyphus fraxineus</name>
    <dbReference type="NCBI Taxonomy" id="746836"/>
    <lineage>
        <taxon>Eukaryota</taxon>
        <taxon>Fungi</taxon>
        <taxon>Dikarya</taxon>
        <taxon>Ascomycota</taxon>
        <taxon>Pezizomycotina</taxon>
        <taxon>Leotiomycetes</taxon>
        <taxon>Helotiales</taxon>
        <taxon>Helotiaceae</taxon>
        <taxon>Hymenoscyphus</taxon>
    </lineage>
</organism>
<reference evidence="5" key="1">
    <citation type="submission" date="2021-07" db="EMBL/GenBank/DDBJ databases">
        <authorList>
            <person name="Durling M."/>
        </authorList>
    </citation>
    <scope>NUCLEOTIDE SEQUENCE</scope>
</reference>
<feature type="domain" description="CCHC-type" evidence="4">
    <location>
        <begin position="752"/>
        <end position="765"/>
    </location>
</feature>
<keyword evidence="3" id="KW-1133">Transmembrane helix</keyword>
<feature type="domain" description="CCHC-type" evidence="4">
    <location>
        <begin position="771"/>
        <end position="785"/>
    </location>
</feature>
<dbReference type="Gene3D" id="4.10.60.10">
    <property type="entry name" value="Zinc finger, CCHC-type"/>
    <property type="match status" value="3"/>
</dbReference>
<feature type="region of interest" description="Disordered" evidence="2">
    <location>
        <begin position="81"/>
        <end position="189"/>
    </location>
</feature>
<dbReference type="GO" id="GO:0003676">
    <property type="term" value="F:nucleic acid binding"/>
    <property type="evidence" value="ECO:0007669"/>
    <property type="project" value="InterPro"/>
</dbReference>
<keyword evidence="3" id="KW-0472">Membrane</keyword>
<keyword evidence="1" id="KW-0862">Zinc</keyword>
<feature type="domain" description="CCHC-type" evidence="4">
    <location>
        <begin position="645"/>
        <end position="659"/>
    </location>
</feature>
<accession>A0A9N9PL58</accession>
<dbReference type="FunFam" id="4.10.60.10:FF:000016">
    <property type="entry name" value="Cellular nucleic acid-binding protein"/>
    <property type="match status" value="1"/>
</dbReference>
<feature type="compositionally biased region" description="Polar residues" evidence="2">
    <location>
        <begin position="125"/>
        <end position="140"/>
    </location>
</feature>
<dbReference type="FunFam" id="4.10.60.10:FF:000085">
    <property type="entry name" value="Zinc knuckle nucleic acid binding protein, putative"/>
    <property type="match status" value="1"/>
</dbReference>
<feature type="compositionally biased region" description="Polar residues" evidence="2">
    <location>
        <begin position="81"/>
        <end position="103"/>
    </location>
</feature>
<feature type="compositionally biased region" description="Basic and acidic residues" evidence="2">
    <location>
        <begin position="164"/>
        <end position="176"/>
    </location>
</feature>
<dbReference type="PROSITE" id="PS50158">
    <property type="entry name" value="ZF_CCHC"/>
    <property type="match status" value="7"/>
</dbReference>
<feature type="domain" description="CCHC-type" evidence="4">
    <location>
        <begin position="800"/>
        <end position="815"/>
    </location>
</feature>
<dbReference type="InterPro" id="IPR036875">
    <property type="entry name" value="Znf_CCHC_sf"/>
</dbReference>
<feature type="transmembrane region" description="Helical" evidence="3">
    <location>
        <begin position="203"/>
        <end position="223"/>
    </location>
</feature>
<keyword evidence="6" id="KW-1185">Reference proteome</keyword>
<feature type="compositionally biased region" description="Basic and acidic residues" evidence="2">
    <location>
        <begin position="1"/>
        <end position="17"/>
    </location>
</feature>
<dbReference type="InterPro" id="IPR051714">
    <property type="entry name" value="Znf_CCHC_NABP"/>
</dbReference>
<evidence type="ECO:0000313" key="6">
    <source>
        <dbReference type="Proteomes" id="UP000696280"/>
    </source>
</evidence>
<comment type="caution">
    <text evidence="5">The sequence shown here is derived from an EMBL/GenBank/DDBJ whole genome shotgun (WGS) entry which is preliminary data.</text>
</comment>
<evidence type="ECO:0000259" key="4">
    <source>
        <dbReference type="PROSITE" id="PS50158"/>
    </source>
</evidence>
<dbReference type="GO" id="GO:0008270">
    <property type="term" value="F:zinc ion binding"/>
    <property type="evidence" value="ECO:0007669"/>
    <property type="project" value="UniProtKB-KW"/>
</dbReference>
<name>A0A9N9PL58_9HELO</name>
<protein>
    <recommendedName>
        <fullName evidence="4">CCHC-type domain-containing protein</fullName>
    </recommendedName>
</protein>
<dbReference type="SUPFAM" id="SSF57756">
    <property type="entry name" value="Retrovirus zinc finger-like domains"/>
    <property type="match status" value="3"/>
</dbReference>
<feature type="compositionally biased region" description="Basic and acidic residues" evidence="2">
    <location>
        <begin position="142"/>
        <end position="154"/>
    </location>
</feature>
<dbReference type="AlphaFoldDB" id="A0A9N9PL58"/>
<feature type="region of interest" description="Disordered" evidence="2">
    <location>
        <begin position="1"/>
        <end position="68"/>
    </location>
</feature>
<sequence length="842" mass="91767">MQSRNDAPRRLPSRDSNETPPTSRLQSVRTGINQWFSGRSDNVSLPTSYTHIPTSPKTPRLPLGLGNLSSSRLQLPYLSRSNTTTSARPEHQPSVQSTRTSNSLRRETRRIPTNTSAPDVPPLPQGQNNQRRVQESSPRATRSRDDQRHRDRSGSSHAVGVGPEEQRLAELATEGRGRRRRRSKSSERMCYPKVKNQEIRNRLLTCVISGSFLTLVLGIYLALALSNPTQSQEFHVTLILIILITTIYFCHCLIRLCIQIIRPPEEQQRLPTMIGPGGFANPPVPIRIALARDEEAAGIESQATQMPPPAYGLWRESVRVDPNRIFWQRNEEPPPPIPKHKLLRRGLREEEPTTTTRPPSYASDNGVDYILEAEGRSIAPTVDVPLPVHPSERGRKVFSAGKSTAVHCQMVFPSPFTNLTDEARIVQLVPDIDLPSTNPIIILQSTLRDVVPGRKLREVAVCGRKLETAKHAGICQTSSTKPSHSDGGYEGDSSAILTKRRQQPRPLFHNTTTAVSLLPASILFAAHIIQNSPVTQDLCILQPAQMLEGRRSPTNMPVTRVEEWLQSERDCDRRDAHPHAPPHRCRRIVKEWTTEDGAFVTCCADDGTQQTHKLVAMSSLSRRACYKCGNVGHYAEVCSSAERLCYNCKQPGHESNGCPLPRTTEAKQCYHCQGLGHVQADCPTLRLSGAGTGGRCYNCGQPGHLARSCPAPAGPGPIGGAGRGIGAPRGGFGGGFVPRGGGFAGGPRPATCYKCGGPNHFARDCQAQAMKCYACGKLGHISRDCTAPNGGPLNTAGKTCYQCGEAGHISRDCPQKATNGDHTGDGVDLGVPVAVAPIQPIA</sequence>
<feature type="domain" description="CCHC-type" evidence="4">
    <location>
        <begin position="669"/>
        <end position="683"/>
    </location>
</feature>